<keyword evidence="4 6" id="KW-0560">Oxidoreductase</keyword>
<dbReference type="GO" id="GO:0016639">
    <property type="term" value="F:oxidoreductase activity, acting on the CH-NH2 group of donors, NAD or NADP as acceptor"/>
    <property type="evidence" value="ECO:0007669"/>
    <property type="project" value="UniProtKB-UniRule"/>
</dbReference>
<dbReference type="Pfam" id="PF03447">
    <property type="entry name" value="NAD_binding_3"/>
    <property type="match status" value="1"/>
</dbReference>
<comment type="miscellaneous">
    <text evidence="6">The iminoaspartate product is unstable in aqueous solution and can decompose to oxaloacetate and ammonia.</text>
</comment>
<dbReference type="EC" id="1.4.1.21" evidence="6"/>
<reference evidence="9" key="1">
    <citation type="submission" date="2016-03" db="EMBL/GenBank/DDBJ databases">
        <title>Microsymbionts genomes from the relict species Vavilovia formosa.</title>
        <authorList>
            <person name="Chirak E."/>
            <person name="Kimeklis A."/>
            <person name="Kopat V."/>
            <person name="Andronov E."/>
        </authorList>
    </citation>
    <scope>NUCLEOTIDE SEQUENCE [LARGE SCALE GENOMIC DNA]</scope>
    <source>
        <strain evidence="9">Vaf12</strain>
    </source>
</reference>
<feature type="binding site" evidence="6">
    <location>
        <position position="123"/>
    </location>
    <ligand>
        <name>NAD(+)</name>
        <dbReference type="ChEBI" id="CHEBI:57540"/>
    </ligand>
</feature>
<dbReference type="GO" id="GO:0009435">
    <property type="term" value="P:NAD+ biosynthetic process"/>
    <property type="evidence" value="ECO:0007669"/>
    <property type="project" value="UniProtKB-UniRule"/>
</dbReference>
<dbReference type="InterPro" id="IPR002811">
    <property type="entry name" value="Asp_DH"/>
</dbReference>
<evidence type="ECO:0000256" key="1">
    <source>
        <dbReference type="ARBA" id="ARBA00008331"/>
    </source>
</evidence>
<evidence type="ECO:0000259" key="8">
    <source>
        <dbReference type="Pfam" id="PF03447"/>
    </source>
</evidence>
<evidence type="ECO:0000256" key="2">
    <source>
        <dbReference type="ARBA" id="ARBA00022642"/>
    </source>
</evidence>
<dbReference type="GO" id="GO:0051287">
    <property type="term" value="F:NAD binding"/>
    <property type="evidence" value="ECO:0007669"/>
    <property type="project" value="UniProtKB-UniRule"/>
</dbReference>
<dbReference type="PANTHER" id="PTHR31873">
    <property type="entry name" value="L-ASPARTATE DEHYDROGENASE-RELATED"/>
    <property type="match status" value="1"/>
</dbReference>
<evidence type="ECO:0000313" key="9">
    <source>
        <dbReference type="EMBL" id="KZB01794.1"/>
    </source>
</evidence>
<dbReference type="InterPro" id="IPR020626">
    <property type="entry name" value="Asp_DH_prok"/>
</dbReference>
<comment type="function">
    <text evidence="6">Specifically catalyzes the NAD or NADP-dependent dehydrogenation of L-aspartate to iminoaspartate.</text>
</comment>
<dbReference type="NCBIfam" id="NF009827">
    <property type="entry name" value="PRK13303.1-2"/>
    <property type="match status" value="1"/>
</dbReference>
<comment type="catalytic activity">
    <reaction evidence="6">
        <text>L-aspartate + NADP(+) + H2O = oxaloacetate + NH4(+) + NADPH + H(+)</text>
        <dbReference type="Rhea" id="RHEA:11784"/>
        <dbReference type="ChEBI" id="CHEBI:15377"/>
        <dbReference type="ChEBI" id="CHEBI:15378"/>
        <dbReference type="ChEBI" id="CHEBI:16452"/>
        <dbReference type="ChEBI" id="CHEBI:28938"/>
        <dbReference type="ChEBI" id="CHEBI:29991"/>
        <dbReference type="ChEBI" id="CHEBI:57783"/>
        <dbReference type="ChEBI" id="CHEBI:58349"/>
        <dbReference type="EC" id="1.4.1.21"/>
    </reaction>
</comment>
<dbReference type="RefSeq" id="WP_062940830.1">
    <property type="nucleotide sequence ID" value="NZ_CP171845.1"/>
</dbReference>
<comment type="caution">
    <text evidence="9">The sequence shown here is derived from an EMBL/GenBank/DDBJ whole genome shotgun (WGS) entry which is preliminary data.</text>
</comment>
<sequence>MTKDPRKVAVIGFGAMAQSLDRSLKDLSGKIAISATLVPADIEVDSGAITVFHNVDDLAKWGPSVVVECASHQAVRDYVPALLRAGIDVIVVSIGSLADNELVAALERAADEGGSRMTVVSGAIGGLDVLRSAKIAGLDSVVYTGVKPPAAWKDTPAERLVDLSKLTERTVIFEGNAAEASLQYPKNANVTAAVALAGVGFDKTKVTLVADPRAVSNSHQVNASGAFGKFQIVLENKPLPDNPKTSWLAALSVEQALHRHFQKIEL</sequence>
<proteinExistence type="inferred from homology"/>
<evidence type="ECO:0000256" key="4">
    <source>
        <dbReference type="ARBA" id="ARBA00023002"/>
    </source>
</evidence>
<dbReference type="PIRSF" id="PIRSF005227">
    <property type="entry name" value="Asp_dh_NAD_syn"/>
    <property type="match status" value="1"/>
</dbReference>
<accession>A0A154IMH5</accession>
<feature type="domain" description="Aspartate/homoserine dehydrogenase NAD-binding" evidence="8">
    <location>
        <begin position="13"/>
        <end position="118"/>
    </location>
</feature>
<dbReference type="UniPathway" id="UPA00253">
    <property type="reaction ID" value="UER00456"/>
</dbReference>
<dbReference type="Pfam" id="PF01958">
    <property type="entry name" value="Asp_DH_C"/>
    <property type="match status" value="1"/>
</dbReference>
<comment type="catalytic activity">
    <reaction evidence="6">
        <text>L-aspartate + NAD(+) + H2O = oxaloacetate + NH4(+) + NADH + H(+)</text>
        <dbReference type="Rhea" id="RHEA:11788"/>
        <dbReference type="ChEBI" id="CHEBI:15377"/>
        <dbReference type="ChEBI" id="CHEBI:15378"/>
        <dbReference type="ChEBI" id="CHEBI:16452"/>
        <dbReference type="ChEBI" id="CHEBI:28938"/>
        <dbReference type="ChEBI" id="CHEBI:29991"/>
        <dbReference type="ChEBI" id="CHEBI:57540"/>
        <dbReference type="ChEBI" id="CHEBI:57945"/>
        <dbReference type="EC" id="1.4.1.21"/>
    </reaction>
</comment>
<keyword evidence="3 6" id="KW-0521">NADP</keyword>
<evidence type="ECO:0000256" key="5">
    <source>
        <dbReference type="ARBA" id="ARBA00023027"/>
    </source>
</evidence>
<dbReference type="InterPro" id="IPR005106">
    <property type="entry name" value="Asp/hSer_DH_NAD-bd"/>
</dbReference>
<gene>
    <name evidence="6" type="primary">nadX</name>
    <name evidence="9" type="ORF">A4A59_12200</name>
</gene>
<feature type="domain" description="Aspartate dehydrogenase" evidence="7">
    <location>
        <begin position="166"/>
        <end position="253"/>
    </location>
</feature>
<dbReference type="InterPro" id="IPR036291">
    <property type="entry name" value="NAD(P)-bd_dom_sf"/>
</dbReference>
<dbReference type="Gene3D" id="3.30.360.10">
    <property type="entry name" value="Dihydrodipicolinate Reductase, domain 2"/>
    <property type="match status" value="1"/>
</dbReference>
<keyword evidence="2 6" id="KW-0662">Pyridine nucleotide biosynthesis</keyword>
<dbReference type="Gene3D" id="3.40.50.720">
    <property type="entry name" value="NAD(P)-binding Rossmann-like Domain"/>
    <property type="match status" value="1"/>
</dbReference>
<dbReference type="GO" id="GO:0033735">
    <property type="term" value="F:aspartate dehydrogenase [NAD(P)+] activity"/>
    <property type="evidence" value="ECO:0007669"/>
    <property type="project" value="UniProtKB-EC"/>
</dbReference>
<evidence type="ECO:0000256" key="3">
    <source>
        <dbReference type="ARBA" id="ARBA00022857"/>
    </source>
</evidence>
<keyword evidence="5 6" id="KW-0520">NAD</keyword>
<dbReference type="PANTHER" id="PTHR31873:SF6">
    <property type="entry name" value="ASPARTATE DEHYDROGENASE DOMAIN-CONTAINING PROTEIN"/>
    <property type="match status" value="1"/>
</dbReference>
<comment type="pathway">
    <text evidence="6">Cofactor biosynthesis; NAD(+) biosynthesis; iminoaspartate from L-aspartate (dehydrogenase route): step 1/1.</text>
</comment>
<comment type="similarity">
    <text evidence="1 6">Belongs to the L-aspartate dehydrogenase family.</text>
</comment>
<dbReference type="SUPFAM" id="SSF51735">
    <property type="entry name" value="NAD(P)-binding Rossmann-fold domains"/>
    <property type="match status" value="1"/>
</dbReference>
<dbReference type="NCBIfam" id="NF009829">
    <property type="entry name" value="PRK13303.1-4"/>
    <property type="match status" value="1"/>
</dbReference>
<dbReference type="NCBIfam" id="NF009828">
    <property type="entry name" value="PRK13303.1-3"/>
    <property type="match status" value="1"/>
</dbReference>
<evidence type="ECO:0000256" key="6">
    <source>
        <dbReference type="HAMAP-Rule" id="MF_01265"/>
    </source>
</evidence>
<dbReference type="EMBL" id="LVYU01000078">
    <property type="protein sequence ID" value="KZB01794.1"/>
    <property type="molecule type" value="Genomic_DNA"/>
</dbReference>
<evidence type="ECO:0000259" key="7">
    <source>
        <dbReference type="Pfam" id="PF01958"/>
    </source>
</evidence>
<protein>
    <recommendedName>
        <fullName evidence="6">L-aspartate dehydrogenase</fullName>
        <ecNumber evidence="6">1.4.1.21</ecNumber>
    </recommendedName>
</protein>
<dbReference type="SUPFAM" id="SSF55347">
    <property type="entry name" value="Glyceraldehyde-3-phosphate dehydrogenase-like, C-terminal domain"/>
    <property type="match status" value="1"/>
</dbReference>
<feature type="binding site" evidence="6">
    <location>
        <position position="189"/>
    </location>
    <ligand>
        <name>NAD(+)</name>
        <dbReference type="ChEBI" id="CHEBI:57540"/>
    </ligand>
</feature>
<dbReference type="AlphaFoldDB" id="A0A154IMH5"/>
<dbReference type="GO" id="GO:0050661">
    <property type="term" value="F:NADP binding"/>
    <property type="evidence" value="ECO:0007669"/>
    <property type="project" value="UniProtKB-UniRule"/>
</dbReference>
<dbReference type="HAMAP" id="MF_01265">
    <property type="entry name" value="NadX"/>
    <property type="match status" value="1"/>
</dbReference>
<organism evidence="9">
    <name type="scientific">Rhizobium leguminosarum</name>
    <dbReference type="NCBI Taxonomy" id="384"/>
    <lineage>
        <taxon>Bacteria</taxon>
        <taxon>Pseudomonadati</taxon>
        <taxon>Pseudomonadota</taxon>
        <taxon>Alphaproteobacteria</taxon>
        <taxon>Hyphomicrobiales</taxon>
        <taxon>Rhizobiaceae</taxon>
        <taxon>Rhizobium/Agrobacterium group</taxon>
        <taxon>Rhizobium</taxon>
    </lineage>
</organism>
<dbReference type="InterPro" id="IPR011182">
    <property type="entry name" value="L-Asp_DH"/>
</dbReference>
<feature type="active site" evidence="6">
    <location>
        <position position="219"/>
    </location>
</feature>
<name>A0A154IMH5_RHILE</name>